<keyword evidence="2" id="KW-0646">Protease inhibitor</keyword>
<protein>
    <recommendedName>
        <fullName evidence="7">Subtilisin inhibitor 1</fullName>
    </recommendedName>
</protein>
<dbReference type="PANTHER" id="PTHR33091:SF29">
    <property type="entry name" value="SUBTILISIN INHIBITOR 1"/>
    <property type="match status" value="1"/>
</dbReference>
<dbReference type="GO" id="GO:0009611">
    <property type="term" value="P:response to wounding"/>
    <property type="evidence" value="ECO:0007669"/>
    <property type="project" value="InterPro"/>
</dbReference>
<dbReference type="GO" id="GO:0004867">
    <property type="term" value="F:serine-type endopeptidase inhibitor activity"/>
    <property type="evidence" value="ECO:0007669"/>
    <property type="project" value="UniProtKB-KW"/>
</dbReference>
<dbReference type="InterPro" id="IPR000864">
    <property type="entry name" value="Prot_inh_pot1"/>
</dbReference>
<reference evidence="5 6" key="1">
    <citation type="submission" date="2020-04" db="EMBL/GenBank/DDBJ databases">
        <title>Plant Genome Project.</title>
        <authorList>
            <person name="Zhang R.-G."/>
        </authorList>
    </citation>
    <scope>NUCLEOTIDE SEQUENCE [LARGE SCALE GENOMIC DNA]</scope>
    <source>
        <strain evidence="5">YNK0</strain>
        <tissue evidence="5">Leaf</tissue>
    </source>
</reference>
<dbReference type="Gene3D" id="3.30.10.10">
    <property type="entry name" value="Trypsin Inhibitor V, subunit A"/>
    <property type="match status" value="1"/>
</dbReference>
<proteinExistence type="inferred from homology"/>
<evidence type="ECO:0008006" key="7">
    <source>
        <dbReference type="Google" id="ProtNLM"/>
    </source>
</evidence>
<accession>A0A834Z3A0</accession>
<gene>
    <name evidence="5" type="ORF">HHK36_016349</name>
</gene>
<evidence type="ECO:0000256" key="3">
    <source>
        <dbReference type="ARBA" id="ARBA00022900"/>
    </source>
</evidence>
<keyword evidence="3" id="KW-0722">Serine protease inhibitor</keyword>
<dbReference type="Proteomes" id="UP000655225">
    <property type="component" value="Unassembled WGS sequence"/>
</dbReference>
<organism evidence="5 6">
    <name type="scientific">Tetracentron sinense</name>
    <name type="common">Spur-leaf</name>
    <dbReference type="NCBI Taxonomy" id="13715"/>
    <lineage>
        <taxon>Eukaryota</taxon>
        <taxon>Viridiplantae</taxon>
        <taxon>Streptophyta</taxon>
        <taxon>Embryophyta</taxon>
        <taxon>Tracheophyta</taxon>
        <taxon>Spermatophyta</taxon>
        <taxon>Magnoliopsida</taxon>
        <taxon>Trochodendrales</taxon>
        <taxon>Trochodendraceae</taxon>
        <taxon>Tetracentron</taxon>
    </lineage>
</organism>
<dbReference type="OMA" id="QHCGENS"/>
<dbReference type="OrthoDB" id="10013825at2759"/>
<comment type="similarity">
    <text evidence="1">Belongs to the protease inhibitor I13 (potato type I serine protease inhibitor) family.</text>
</comment>
<dbReference type="InterPro" id="IPR036354">
    <property type="entry name" value="Prot_inh_pot1_sf"/>
</dbReference>
<dbReference type="AlphaFoldDB" id="A0A834Z3A0"/>
<evidence type="ECO:0000256" key="1">
    <source>
        <dbReference type="ARBA" id="ARBA00008210"/>
    </source>
</evidence>
<dbReference type="PROSITE" id="PS00285">
    <property type="entry name" value="POTATO_INHIBITOR"/>
    <property type="match status" value="1"/>
</dbReference>
<dbReference type="PANTHER" id="PTHR33091">
    <property type="entry name" value="PROTEIN, PUTATIVE, EXPRESSED-RELATED"/>
    <property type="match status" value="1"/>
</dbReference>
<dbReference type="Pfam" id="PF00280">
    <property type="entry name" value="potato_inhibit"/>
    <property type="match status" value="1"/>
</dbReference>
<evidence type="ECO:0000256" key="2">
    <source>
        <dbReference type="ARBA" id="ARBA00022690"/>
    </source>
</evidence>
<evidence type="ECO:0000313" key="5">
    <source>
        <dbReference type="EMBL" id="KAF8397433.1"/>
    </source>
</evidence>
<dbReference type="EMBL" id="JABCRI010000011">
    <property type="protein sequence ID" value="KAF8397433.1"/>
    <property type="molecule type" value="Genomic_DNA"/>
</dbReference>
<name>A0A834Z3A0_TETSI</name>
<keyword evidence="6" id="KW-1185">Reference proteome</keyword>
<evidence type="ECO:0000313" key="6">
    <source>
        <dbReference type="Proteomes" id="UP000655225"/>
    </source>
</evidence>
<dbReference type="PRINTS" id="PR00292">
    <property type="entry name" value="POTATOINHBTR"/>
</dbReference>
<sequence>MAEKNQETGIPQEQPAEPLNQHCGENSASQVCLFGGNTGPKAMWPEVVGLTAEEAEKKIKEDMPMARFQVVPLDSVVTMDYNPRRVRLFVDSSSKVAKPPRIG</sequence>
<comment type="caution">
    <text evidence="5">The sequence shown here is derived from an EMBL/GenBank/DDBJ whole genome shotgun (WGS) entry which is preliminary data.</text>
</comment>
<evidence type="ECO:0000256" key="4">
    <source>
        <dbReference type="SAM" id="MobiDB-lite"/>
    </source>
</evidence>
<feature type="region of interest" description="Disordered" evidence="4">
    <location>
        <begin position="1"/>
        <end position="23"/>
    </location>
</feature>
<dbReference type="SUPFAM" id="SSF54654">
    <property type="entry name" value="CI-2 family of serine protease inhibitors"/>
    <property type="match status" value="1"/>
</dbReference>